<dbReference type="InterPro" id="IPR033671">
    <property type="entry name" value="TrmH"/>
</dbReference>
<dbReference type="EMBL" id="CP042467">
    <property type="protein sequence ID" value="QED29546.1"/>
    <property type="molecule type" value="Genomic_DNA"/>
</dbReference>
<dbReference type="Proteomes" id="UP000321595">
    <property type="component" value="Chromosome"/>
</dbReference>
<comment type="caution">
    <text evidence="7">Lacks conserved residue(s) required for the propagation of feature annotation.</text>
</comment>
<dbReference type="EC" id="2.1.1.34" evidence="7"/>
<dbReference type="InterPro" id="IPR001537">
    <property type="entry name" value="SpoU_MeTrfase"/>
</dbReference>
<dbReference type="Gene3D" id="3.40.1280.10">
    <property type="match status" value="1"/>
</dbReference>
<keyword evidence="5 7" id="KW-0819">tRNA processing</keyword>
<feature type="binding site" evidence="7">
    <location>
        <position position="168"/>
    </location>
    <ligand>
        <name>S-adenosyl-L-methionine</name>
        <dbReference type="ChEBI" id="CHEBI:59789"/>
    </ligand>
</feature>
<name>A0A5B8Y0S5_9DELT</name>
<organism evidence="9 10">
    <name type="scientific">Microvenator marinus</name>
    <dbReference type="NCBI Taxonomy" id="2600177"/>
    <lineage>
        <taxon>Bacteria</taxon>
        <taxon>Deltaproteobacteria</taxon>
        <taxon>Bradymonadales</taxon>
        <taxon>Microvenatoraceae</taxon>
        <taxon>Microvenator</taxon>
    </lineage>
</organism>
<feature type="binding site" evidence="7">
    <location>
        <position position="126"/>
    </location>
    <ligand>
        <name>S-adenosyl-L-methionine</name>
        <dbReference type="ChEBI" id="CHEBI:59789"/>
    </ligand>
</feature>
<keyword evidence="2 7" id="KW-0489">Methyltransferase</keyword>
<dbReference type="CDD" id="cd18092">
    <property type="entry name" value="SpoU-like_TrmH"/>
    <property type="match status" value="1"/>
</dbReference>
<dbReference type="SUPFAM" id="SSF75217">
    <property type="entry name" value="alpha/beta knot"/>
    <property type="match status" value="1"/>
</dbReference>
<reference evidence="9 10" key="1">
    <citation type="submission" date="2019-08" db="EMBL/GenBank/DDBJ databases">
        <authorList>
            <person name="Liang Q."/>
        </authorList>
    </citation>
    <scope>NUCLEOTIDE SEQUENCE [LARGE SCALE GENOMIC DNA]</scope>
    <source>
        <strain evidence="9 10">V1718</strain>
    </source>
</reference>
<comment type="similarity">
    <text evidence="7">Belongs to the class IV-like SAM-binding methyltransferase superfamily. RNA methyltransferase TrmH family.</text>
</comment>
<dbReference type="HAMAP" id="MF_02060">
    <property type="entry name" value="tRNA_methyltr_TrmH"/>
    <property type="match status" value="1"/>
</dbReference>
<evidence type="ECO:0000256" key="2">
    <source>
        <dbReference type="ARBA" id="ARBA00022603"/>
    </source>
</evidence>
<evidence type="ECO:0000256" key="5">
    <source>
        <dbReference type="ARBA" id="ARBA00022694"/>
    </source>
</evidence>
<evidence type="ECO:0000259" key="8">
    <source>
        <dbReference type="Pfam" id="PF00588"/>
    </source>
</evidence>
<evidence type="ECO:0000256" key="6">
    <source>
        <dbReference type="ARBA" id="ARBA00022884"/>
    </source>
</evidence>
<evidence type="ECO:0000313" key="10">
    <source>
        <dbReference type="Proteomes" id="UP000321595"/>
    </source>
</evidence>
<keyword evidence="6 7" id="KW-0694">RNA-binding</keyword>
<evidence type="ECO:0000256" key="1">
    <source>
        <dbReference type="ARBA" id="ARBA00022555"/>
    </source>
</evidence>
<comment type="function">
    <text evidence="7">Catalyzes the 2'-O methylation of guanosine at position 18 in tRNA.</text>
</comment>
<protein>
    <recommendedName>
        <fullName evidence="7">tRNA (guanosine(18)-2'-O)-methyltransferase</fullName>
        <ecNumber evidence="7">2.1.1.34</ecNumber>
    </recommendedName>
    <alternativeName>
        <fullName evidence="7">tRNA [Gm18] methyltransferase</fullName>
    </alternativeName>
</protein>
<dbReference type="GO" id="GO:0141100">
    <property type="term" value="F:tRNA (guanine(18)-2'-O)-methyltransferase activity"/>
    <property type="evidence" value="ECO:0007669"/>
    <property type="project" value="UniProtKB-UniRule"/>
</dbReference>
<dbReference type="AlphaFoldDB" id="A0A5B8Y0S5"/>
<dbReference type="Pfam" id="PF00588">
    <property type="entry name" value="SpoU_methylase"/>
    <property type="match status" value="1"/>
</dbReference>
<dbReference type="GO" id="GO:0002938">
    <property type="term" value="P:tRNA guanine ribose methylation"/>
    <property type="evidence" value="ECO:0007669"/>
    <property type="project" value="UniProtKB-UniRule"/>
</dbReference>
<comment type="catalytic activity">
    <reaction evidence="7">
        <text>guanosine(18) in tRNA + S-adenosyl-L-methionine = 2'-O-methylguanosine(18) in tRNA + S-adenosyl-L-homocysteine + H(+)</text>
        <dbReference type="Rhea" id="RHEA:20077"/>
        <dbReference type="Rhea" id="RHEA-COMP:10190"/>
        <dbReference type="Rhea" id="RHEA-COMP:10192"/>
        <dbReference type="ChEBI" id="CHEBI:15378"/>
        <dbReference type="ChEBI" id="CHEBI:57856"/>
        <dbReference type="ChEBI" id="CHEBI:59789"/>
        <dbReference type="ChEBI" id="CHEBI:74269"/>
        <dbReference type="ChEBI" id="CHEBI:74445"/>
        <dbReference type="EC" id="2.1.1.34"/>
    </reaction>
</comment>
<accession>A0A5B8Y0S5</accession>
<evidence type="ECO:0000256" key="3">
    <source>
        <dbReference type="ARBA" id="ARBA00022679"/>
    </source>
</evidence>
<dbReference type="KEGG" id="bbae:FRD01_20360"/>
<keyword evidence="10" id="KW-1185">Reference proteome</keyword>
<dbReference type="InterPro" id="IPR029028">
    <property type="entry name" value="Alpha/beta_knot_MTases"/>
</dbReference>
<keyword evidence="4 7" id="KW-0949">S-adenosyl-L-methionine</keyword>
<dbReference type="GO" id="GO:0000049">
    <property type="term" value="F:tRNA binding"/>
    <property type="evidence" value="ECO:0007669"/>
    <property type="project" value="UniProtKB-UniRule"/>
</dbReference>
<evidence type="ECO:0000256" key="4">
    <source>
        <dbReference type="ARBA" id="ARBA00022691"/>
    </source>
</evidence>
<sequence length="237" mass="26391">MTPFPFDEFVEIDGHFLNASEVVQALESLVQPRRKARIEKVIESRCFGIQPILESLADRGNMSAVLRTIEGLGMGAVHVVEARRKKLRMANRVSQGAEKWLEIQRWHSTEECVAAVKREGLQLVVTDLNASASIDDLDLSKPTALVFGNEKFGASELMREHADHTVILPMAGFSQSFNISVAAAISLHHLRLKRFGQTAGPGDLDDSQKVRLRAEYFRKSVGESDRILQELASRLAK</sequence>
<evidence type="ECO:0000313" key="9">
    <source>
        <dbReference type="EMBL" id="QED29546.1"/>
    </source>
</evidence>
<keyword evidence="1 7" id="KW-0820">tRNA-binding</keyword>
<feature type="domain" description="tRNA/rRNA methyltransferase SpoU type" evidence="8">
    <location>
        <begin position="52"/>
        <end position="187"/>
    </location>
</feature>
<gene>
    <name evidence="7" type="primary">trmH</name>
    <name evidence="9" type="ORF">FRD01_20360</name>
</gene>
<proteinExistence type="inferred from homology"/>
<dbReference type="PANTHER" id="PTHR43453:SF1">
    <property type="entry name" value="TRNA_RRNA METHYLTRANSFERASE SPOU TYPE DOMAIN-CONTAINING PROTEIN"/>
    <property type="match status" value="1"/>
</dbReference>
<keyword evidence="3 7" id="KW-0808">Transferase</keyword>
<evidence type="ECO:0000256" key="7">
    <source>
        <dbReference type="HAMAP-Rule" id="MF_02060"/>
    </source>
</evidence>
<dbReference type="RefSeq" id="WP_146962779.1">
    <property type="nucleotide sequence ID" value="NZ_CP042467.1"/>
</dbReference>
<dbReference type="OrthoDB" id="9785673at2"/>
<dbReference type="InterPro" id="IPR029026">
    <property type="entry name" value="tRNA_m1G_MTases_N"/>
</dbReference>
<dbReference type="PANTHER" id="PTHR43453">
    <property type="entry name" value="RRNA METHYLASE-LIKE"/>
    <property type="match status" value="1"/>
</dbReference>